<dbReference type="GO" id="GO:1990961">
    <property type="term" value="P:xenobiotic detoxification by transmembrane export across the plasma membrane"/>
    <property type="evidence" value="ECO:0007669"/>
    <property type="project" value="InterPro"/>
</dbReference>
<feature type="transmembrane region" description="Helical" evidence="9">
    <location>
        <begin position="279"/>
        <end position="300"/>
    </location>
</feature>
<keyword evidence="5 9" id="KW-0812">Transmembrane</keyword>
<evidence type="ECO:0000313" key="11">
    <source>
        <dbReference type="EMBL" id="QNF35340.1"/>
    </source>
</evidence>
<dbReference type="InterPro" id="IPR011701">
    <property type="entry name" value="MFS"/>
</dbReference>
<dbReference type="FunFam" id="1.20.1720.10:FF:000005">
    <property type="entry name" value="Bcr/CflA family efflux transporter"/>
    <property type="match status" value="1"/>
</dbReference>
<keyword evidence="3" id="KW-0813">Transport</keyword>
<feature type="domain" description="Major facilitator superfamily (MFS) profile" evidence="10">
    <location>
        <begin position="9"/>
        <end position="391"/>
    </location>
</feature>
<feature type="region of interest" description="Disordered" evidence="8">
    <location>
        <begin position="396"/>
        <end position="418"/>
    </location>
</feature>
<feature type="transmembrane region" description="Helical" evidence="9">
    <location>
        <begin position="343"/>
        <end position="362"/>
    </location>
</feature>
<sequence>MSPKKRFGIIFILGALATISPFSIDMYLPGFPAIARDLNTSIDQIQLSLTSYLIGIALGQLLYGPLLDRFGRKNPLYVGLVVYVLATIACAFTQTANTLIAMRFIQAIGGCAGMVAALALVRDLFPVNEIAKVLSLQTLVISVSPMIAPTVGGYVTAAFGWQFIFIVLAGIVAVVLIGIYFALPAGHPPDKTISLLPQPVLQNFYTVLKNPQFLTYMLAGGIGAAAPFAYISGSPDVFMNIYQVSEQEYGWIFALLAAAMIGSTQLNTPLLKWFSSEQLLTFALTLQTLVGAILVVGAWANWYDKYALIFLIFIFLAGQGLNVPNSSALSLTPFARQAGSASALLGCMRMGAGALASAAVSVLHNQTVLPMVSVMFFCAVLGFVILQIGKKQIKTNAPSPGEVNAHISETETPLSVKE</sequence>
<name>A0A7G7GDV6_9BACT</name>
<accession>A0A7G7GDV6</accession>
<evidence type="ECO:0000259" key="10">
    <source>
        <dbReference type="PROSITE" id="PS50850"/>
    </source>
</evidence>
<feature type="transmembrane region" description="Helical" evidence="9">
    <location>
        <begin position="368"/>
        <end position="386"/>
    </location>
</feature>
<reference evidence="11 12" key="1">
    <citation type="journal article" date="2018" name="Int. J. Syst. Evol. Microbiol.">
        <title>Adhaeribacter swui sp. nov., isolated from wet mud.</title>
        <authorList>
            <person name="Kim D.U."/>
            <person name="Kim K.W."/>
            <person name="Kang M.S."/>
            <person name="Kim J.Y."/>
            <person name="Jang J.H."/>
            <person name="Kim M.K."/>
        </authorList>
    </citation>
    <scope>NUCLEOTIDE SEQUENCE [LARGE SCALE GENOMIC DNA]</scope>
    <source>
        <strain evidence="11 12">KCTC 52873</strain>
    </source>
</reference>
<dbReference type="PANTHER" id="PTHR23502">
    <property type="entry name" value="MAJOR FACILITATOR SUPERFAMILY"/>
    <property type="match status" value="1"/>
</dbReference>
<evidence type="ECO:0000256" key="6">
    <source>
        <dbReference type="ARBA" id="ARBA00022989"/>
    </source>
</evidence>
<evidence type="ECO:0000256" key="1">
    <source>
        <dbReference type="ARBA" id="ARBA00004651"/>
    </source>
</evidence>
<evidence type="ECO:0000256" key="7">
    <source>
        <dbReference type="ARBA" id="ARBA00023136"/>
    </source>
</evidence>
<dbReference type="Proteomes" id="UP000515237">
    <property type="component" value="Chromosome"/>
</dbReference>
<dbReference type="Pfam" id="PF07690">
    <property type="entry name" value="MFS_1"/>
    <property type="match status" value="1"/>
</dbReference>
<feature type="transmembrane region" description="Helical" evidence="9">
    <location>
        <begin position="161"/>
        <end position="183"/>
    </location>
</feature>
<dbReference type="AlphaFoldDB" id="A0A7G7GDV6"/>
<feature type="transmembrane region" description="Helical" evidence="9">
    <location>
        <begin position="100"/>
        <end position="121"/>
    </location>
</feature>
<dbReference type="GO" id="GO:0005886">
    <property type="term" value="C:plasma membrane"/>
    <property type="evidence" value="ECO:0007669"/>
    <property type="project" value="UniProtKB-SubCell"/>
</dbReference>
<dbReference type="NCBIfam" id="TIGR00710">
    <property type="entry name" value="efflux_Bcr_CflA"/>
    <property type="match status" value="1"/>
</dbReference>
<dbReference type="InterPro" id="IPR036259">
    <property type="entry name" value="MFS_trans_sf"/>
</dbReference>
<dbReference type="PROSITE" id="PS50850">
    <property type="entry name" value="MFS"/>
    <property type="match status" value="1"/>
</dbReference>
<dbReference type="SUPFAM" id="SSF103473">
    <property type="entry name" value="MFS general substrate transporter"/>
    <property type="match status" value="1"/>
</dbReference>
<dbReference type="RefSeq" id="WP_185271831.1">
    <property type="nucleotide sequence ID" value="NZ_CP055156.1"/>
</dbReference>
<feature type="transmembrane region" description="Helical" evidence="9">
    <location>
        <begin position="213"/>
        <end position="231"/>
    </location>
</feature>
<keyword evidence="7 9" id="KW-0472">Membrane</keyword>
<feature type="transmembrane region" description="Helical" evidence="9">
    <location>
        <begin position="45"/>
        <end position="64"/>
    </location>
</feature>
<comment type="similarity">
    <text evidence="2">Belongs to the major facilitator superfamily. Bcr/CmlA family.</text>
</comment>
<dbReference type="InterPro" id="IPR004812">
    <property type="entry name" value="Efflux_drug-R_Bcr/CmlA"/>
</dbReference>
<feature type="transmembrane region" description="Helical" evidence="9">
    <location>
        <begin position="251"/>
        <end position="267"/>
    </location>
</feature>
<evidence type="ECO:0000256" key="2">
    <source>
        <dbReference type="ARBA" id="ARBA00006236"/>
    </source>
</evidence>
<evidence type="ECO:0000256" key="3">
    <source>
        <dbReference type="ARBA" id="ARBA00022448"/>
    </source>
</evidence>
<keyword evidence="6 9" id="KW-1133">Transmembrane helix</keyword>
<dbReference type="EMBL" id="CP055156">
    <property type="protein sequence ID" value="QNF35340.1"/>
    <property type="molecule type" value="Genomic_DNA"/>
</dbReference>
<dbReference type="GO" id="GO:0015385">
    <property type="term" value="F:sodium:proton antiporter activity"/>
    <property type="evidence" value="ECO:0007669"/>
    <property type="project" value="TreeGrafter"/>
</dbReference>
<gene>
    <name evidence="11" type="ORF">HUW51_22450</name>
</gene>
<feature type="transmembrane region" description="Helical" evidence="9">
    <location>
        <begin position="306"/>
        <end position="323"/>
    </location>
</feature>
<dbReference type="Gene3D" id="1.20.1720.10">
    <property type="entry name" value="Multidrug resistance protein D"/>
    <property type="match status" value="1"/>
</dbReference>
<feature type="transmembrane region" description="Helical" evidence="9">
    <location>
        <begin position="76"/>
        <end position="94"/>
    </location>
</feature>
<protein>
    <submittedName>
        <fullName evidence="11">Bcr/CflA family multidrug efflux MFS transporter</fullName>
    </submittedName>
</protein>
<dbReference type="InterPro" id="IPR020846">
    <property type="entry name" value="MFS_dom"/>
</dbReference>
<dbReference type="GO" id="GO:0042910">
    <property type="term" value="F:xenobiotic transmembrane transporter activity"/>
    <property type="evidence" value="ECO:0007669"/>
    <property type="project" value="InterPro"/>
</dbReference>
<dbReference type="NCBIfam" id="NF008314">
    <property type="entry name" value="PRK11102.1"/>
    <property type="match status" value="1"/>
</dbReference>
<evidence type="ECO:0000256" key="9">
    <source>
        <dbReference type="SAM" id="Phobius"/>
    </source>
</evidence>
<organism evidence="11 12">
    <name type="scientific">Adhaeribacter swui</name>
    <dbReference type="NCBI Taxonomy" id="2086471"/>
    <lineage>
        <taxon>Bacteria</taxon>
        <taxon>Pseudomonadati</taxon>
        <taxon>Bacteroidota</taxon>
        <taxon>Cytophagia</taxon>
        <taxon>Cytophagales</taxon>
        <taxon>Hymenobacteraceae</taxon>
        <taxon>Adhaeribacter</taxon>
    </lineage>
</organism>
<keyword evidence="4" id="KW-1003">Cell membrane</keyword>
<dbReference type="KEGG" id="aswu:HUW51_22450"/>
<feature type="transmembrane region" description="Helical" evidence="9">
    <location>
        <begin position="133"/>
        <end position="155"/>
    </location>
</feature>
<dbReference type="CDD" id="cd17320">
    <property type="entry name" value="MFS_MdfA_MDR_like"/>
    <property type="match status" value="1"/>
</dbReference>
<comment type="subcellular location">
    <subcellularLocation>
        <location evidence="1">Cell membrane</location>
        <topology evidence="1">Multi-pass membrane protein</topology>
    </subcellularLocation>
</comment>
<evidence type="ECO:0000256" key="8">
    <source>
        <dbReference type="SAM" id="MobiDB-lite"/>
    </source>
</evidence>
<evidence type="ECO:0000256" key="4">
    <source>
        <dbReference type="ARBA" id="ARBA00022475"/>
    </source>
</evidence>
<evidence type="ECO:0000256" key="5">
    <source>
        <dbReference type="ARBA" id="ARBA00022692"/>
    </source>
</evidence>
<keyword evidence="12" id="KW-1185">Reference proteome</keyword>
<dbReference type="PANTHER" id="PTHR23502:SF132">
    <property type="entry name" value="POLYAMINE TRANSPORTER 2-RELATED"/>
    <property type="match status" value="1"/>
</dbReference>
<proteinExistence type="inferred from homology"/>
<evidence type="ECO:0000313" key="12">
    <source>
        <dbReference type="Proteomes" id="UP000515237"/>
    </source>
</evidence>